<dbReference type="OrthoDB" id="6334211at2759"/>
<dbReference type="STRING" id="695850.A0A067CUI2"/>
<keyword evidence="3" id="KW-0812">Transmembrane</keyword>
<dbReference type="OMA" id="WHVESSA"/>
<name>A0A067CUI2_SAPPC</name>
<keyword evidence="1" id="KW-0433">Leucine-rich repeat</keyword>
<evidence type="ECO:0000313" key="6">
    <source>
        <dbReference type="Proteomes" id="UP000030745"/>
    </source>
</evidence>
<dbReference type="PROSITE" id="PS51450">
    <property type="entry name" value="LRR"/>
    <property type="match status" value="2"/>
</dbReference>
<dbReference type="InterPro" id="IPR050836">
    <property type="entry name" value="SDS22/Internalin_LRR"/>
</dbReference>
<proteinExistence type="predicted"/>
<evidence type="ECO:0000313" key="5">
    <source>
        <dbReference type="EMBL" id="KDO32920.1"/>
    </source>
</evidence>
<dbReference type="InterPro" id="IPR032675">
    <property type="entry name" value="LRR_dom_sf"/>
</dbReference>
<dbReference type="InterPro" id="IPR001611">
    <property type="entry name" value="Leu-rich_rpt"/>
</dbReference>
<evidence type="ECO:0000256" key="2">
    <source>
        <dbReference type="ARBA" id="ARBA00022737"/>
    </source>
</evidence>
<dbReference type="Gene3D" id="3.60.21.10">
    <property type="match status" value="1"/>
</dbReference>
<feature type="transmembrane region" description="Helical" evidence="3">
    <location>
        <begin position="261"/>
        <end position="282"/>
    </location>
</feature>
<evidence type="ECO:0000256" key="4">
    <source>
        <dbReference type="SAM" id="SignalP"/>
    </source>
</evidence>
<dbReference type="SUPFAM" id="SSF52058">
    <property type="entry name" value="L domain-like"/>
    <property type="match status" value="1"/>
</dbReference>
<reference evidence="5 6" key="1">
    <citation type="journal article" date="2013" name="PLoS Genet.">
        <title>Distinctive expansion of potential virulence genes in the genome of the oomycete fish pathogen Saprolegnia parasitica.</title>
        <authorList>
            <person name="Jiang R.H."/>
            <person name="de Bruijn I."/>
            <person name="Haas B.J."/>
            <person name="Belmonte R."/>
            <person name="Lobach L."/>
            <person name="Christie J."/>
            <person name="van den Ackerveken G."/>
            <person name="Bottin A."/>
            <person name="Bulone V."/>
            <person name="Diaz-Moreno S.M."/>
            <person name="Dumas B."/>
            <person name="Fan L."/>
            <person name="Gaulin E."/>
            <person name="Govers F."/>
            <person name="Grenville-Briggs L.J."/>
            <person name="Horner N.R."/>
            <person name="Levin J.Z."/>
            <person name="Mammella M."/>
            <person name="Meijer H.J."/>
            <person name="Morris P."/>
            <person name="Nusbaum C."/>
            <person name="Oome S."/>
            <person name="Phillips A.J."/>
            <person name="van Rooyen D."/>
            <person name="Rzeszutek E."/>
            <person name="Saraiva M."/>
            <person name="Secombes C.J."/>
            <person name="Seidl M.F."/>
            <person name="Snel B."/>
            <person name="Stassen J.H."/>
            <person name="Sykes S."/>
            <person name="Tripathy S."/>
            <person name="van den Berg H."/>
            <person name="Vega-Arreguin J.C."/>
            <person name="Wawra S."/>
            <person name="Young S.K."/>
            <person name="Zeng Q."/>
            <person name="Dieguez-Uribeondo J."/>
            <person name="Russ C."/>
            <person name="Tyler B.M."/>
            <person name="van West P."/>
        </authorList>
    </citation>
    <scope>NUCLEOTIDE SEQUENCE [LARGE SCALE GENOMIC DNA]</scope>
    <source>
        <strain evidence="5 6">CBS 223.65</strain>
    </source>
</reference>
<dbReference type="Proteomes" id="UP000030745">
    <property type="component" value="Unassembled WGS sequence"/>
</dbReference>
<evidence type="ECO:0000256" key="1">
    <source>
        <dbReference type="ARBA" id="ARBA00022614"/>
    </source>
</evidence>
<organism evidence="5 6">
    <name type="scientific">Saprolegnia parasitica (strain CBS 223.65)</name>
    <dbReference type="NCBI Taxonomy" id="695850"/>
    <lineage>
        <taxon>Eukaryota</taxon>
        <taxon>Sar</taxon>
        <taxon>Stramenopiles</taxon>
        <taxon>Oomycota</taxon>
        <taxon>Saprolegniomycetes</taxon>
        <taxon>Saprolegniales</taxon>
        <taxon>Saprolegniaceae</taxon>
        <taxon>Saprolegnia</taxon>
    </lineage>
</organism>
<protein>
    <submittedName>
        <fullName evidence="5">Uncharacterized protein</fullName>
    </submittedName>
</protein>
<accession>A0A067CUI2</accession>
<keyword evidence="4" id="KW-0732">Signal</keyword>
<feature type="signal peptide" evidence="4">
    <location>
        <begin position="1"/>
        <end position="17"/>
    </location>
</feature>
<dbReference type="PANTHER" id="PTHR46652:SF8">
    <property type="entry name" value="LEUCINE RICH REPEAT CONTAINING 23"/>
    <property type="match status" value="1"/>
</dbReference>
<dbReference type="PANTHER" id="PTHR46652">
    <property type="entry name" value="LEUCINE-RICH REPEAT AND IQ DOMAIN-CONTAINING PROTEIN 1-RELATED"/>
    <property type="match status" value="1"/>
</dbReference>
<dbReference type="KEGG" id="spar:SPRG_02612"/>
<dbReference type="VEuPathDB" id="FungiDB:SPRG_02612"/>
<gene>
    <name evidence="5" type="ORF">SPRG_02612</name>
</gene>
<dbReference type="RefSeq" id="XP_012196568.1">
    <property type="nucleotide sequence ID" value="XM_012341178.1"/>
</dbReference>
<keyword evidence="6" id="KW-1185">Reference proteome</keyword>
<keyword evidence="3" id="KW-0472">Membrane</keyword>
<sequence length="859" mass="94812">MMRMLLWTAASLGLTDATSSVVFHVLAPVAGGPSTAFNHQAQLVAAASLNQTNVWTLTTDINASSLPLSLLSNLEPATPGSTLVVNASVEVDPFLIQVVFINDTLLAPPVVCTTSCDATNQAQAAHANWLETTLGASRSQWLFVVGQRPLCQLTTALSSVLQEHRVDAYFGLYSAKSQVSQVATNATVVTAFAYAHAAAAPTSCPSVFETSPVLSTISAHVVSKYAMQVSVHTDSTLGTYALSQTRLLKSFEASDATTATYVPWVIVGSFVLLCALSILYGLKYKGLKLQKHRRFPRQSLSTDMDAIATLPRTSSAVDLEIESMTEVRDRPLAWHVESSARVFEASCKYKQLRALPPPILSSATPNDDIVLLDASMNRLRQLPSLAMWPNLRELRVQLNQPKLTHVAGLEACRHLRVLNAATNLITHVHGLPAANALVSLDLSCNDIGSLDGLAVCVHLQTLLLDENKLTTLRGIESLRSLERLSVRRNQLRDDCMGSIAPLQQLRSVALSYNHLANLDELVKTVLSLPLLEELEALSNPVTTGDAYKYRLCQHTRLEHLDMKKILPTMRQTLAKAADANDVASFVAETTQLYMDHMQQQKRVLDDGLRLYKAREAMLTAAHDECIAGLHADLAECVQFARGLSRHDKCVLRSARVLSHCRASYLVSKAGLEEWKHMLVTTMAAQQEEEKKAAEVAARNRHATLLQRVRDTSPEQQLRELAAHRPHVWRDIKVLALQQRMVDEEADRMASEARHIELAAQARNKAMERDARVELVLGLAKDSKLHEAPEYTATFRRLRVRGDALAKRRAAARCIQRAYRRHKRKDLTDLQAPSAVAVVVDAVAPPSKSRFALPWRKRRV</sequence>
<keyword evidence="3" id="KW-1133">Transmembrane helix</keyword>
<dbReference type="EMBL" id="KK583194">
    <property type="protein sequence ID" value="KDO32920.1"/>
    <property type="molecule type" value="Genomic_DNA"/>
</dbReference>
<dbReference type="GeneID" id="24125157"/>
<dbReference type="InterPro" id="IPR029052">
    <property type="entry name" value="Metallo-depent_PP-like"/>
</dbReference>
<feature type="chain" id="PRO_5001638898" evidence="4">
    <location>
        <begin position="18"/>
        <end position="859"/>
    </location>
</feature>
<dbReference type="Gene3D" id="3.80.10.10">
    <property type="entry name" value="Ribonuclease Inhibitor"/>
    <property type="match status" value="1"/>
</dbReference>
<keyword evidence="2" id="KW-0677">Repeat</keyword>
<dbReference type="AlphaFoldDB" id="A0A067CUI2"/>
<evidence type="ECO:0000256" key="3">
    <source>
        <dbReference type="SAM" id="Phobius"/>
    </source>
</evidence>